<dbReference type="Proteomes" id="UP000192276">
    <property type="component" value="Unassembled WGS sequence"/>
</dbReference>
<protein>
    <submittedName>
        <fullName evidence="1">Uncharacterized protein</fullName>
    </submittedName>
</protein>
<gene>
    <name evidence="1" type="ORF">A4R26_17710</name>
</gene>
<dbReference type="EMBL" id="LWBP01000112">
    <property type="protein sequence ID" value="OQP63014.1"/>
    <property type="molecule type" value="Genomic_DNA"/>
</dbReference>
<proteinExistence type="predicted"/>
<keyword evidence="2" id="KW-1185">Reference proteome</keyword>
<evidence type="ECO:0000313" key="2">
    <source>
        <dbReference type="Proteomes" id="UP000192276"/>
    </source>
</evidence>
<reference evidence="2" key="1">
    <citation type="submission" date="2016-04" db="EMBL/GenBank/DDBJ databases">
        <authorList>
            <person name="Chen L."/>
            <person name="Zhuang W."/>
            <person name="Wang G."/>
        </authorList>
    </citation>
    <scope>NUCLEOTIDE SEQUENCE [LARGE SCALE GENOMIC DNA]</scope>
    <source>
        <strain evidence="2">208</strain>
    </source>
</reference>
<name>A0A1V9FXG6_9BACT</name>
<sequence>MRSLPAFICLTVFFALQYGKLASYWQCRFASLYTSTRCDCVQQLLDKDANSSQLPSATLKEKTVEITLFHEQIQQWQSPAIPLTHEMAYTGIIPAIHTATIFQPPRFSPNA</sequence>
<comment type="caution">
    <text evidence="1">The sequence shown here is derived from an EMBL/GenBank/DDBJ whole genome shotgun (WGS) entry which is preliminary data.</text>
</comment>
<organism evidence="1 2">
    <name type="scientific">Niastella populi</name>
    <dbReference type="NCBI Taxonomy" id="550983"/>
    <lineage>
        <taxon>Bacteria</taxon>
        <taxon>Pseudomonadati</taxon>
        <taxon>Bacteroidota</taxon>
        <taxon>Chitinophagia</taxon>
        <taxon>Chitinophagales</taxon>
        <taxon>Chitinophagaceae</taxon>
        <taxon>Niastella</taxon>
    </lineage>
</organism>
<evidence type="ECO:0000313" key="1">
    <source>
        <dbReference type="EMBL" id="OQP63014.1"/>
    </source>
</evidence>
<dbReference type="OrthoDB" id="673894at2"/>
<accession>A0A1V9FXG6</accession>
<dbReference type="RefSeq" id="WP_081163896.1">
    <property type="nucleotide sequence ID" value="NZ_LWBP01000112.1"/>
</dbReference>
<dbReference type="AlphaFoldDB" id="A0A1V9FXG6"/>
<dbReference type="STRING" id="550983.A4R26_17710"/>